<dbReference type="InterPro" id="IPR049191">
    <property type="entry name" value="SutA_RBD"/>
</dbReference>
<feature type="domain" description="Transcriptional regulator SutA RNAP-binding" evidence="2">
    <location>
        <begin position="44"/>
        <end position="72"/>
    </location>
</feature>
<dbReference type="Pfam" id="PF20661">
    <property type="entry name" value="SutA-RBD"/>
    <property type="match status" value="1"/>
</dbReference>
<evidence type="ECO:0000313" key="4">
    <source>
        <dbReference type="Proteomes" id="UP001139319"/>
    </source>
</evidence>
<evidence type="ECO:0000313" key="3">
    <source>
        <dbReference type="EMBL" id="MCP8899990.1"/>
    </source>
</evidence>
<reference evidence="3" key="2">
    <citation type="submission" date="2023-01" db="EMBL/GenBank/DDBJ databases">
        <title>Gilvimarinus xylanilyticus HB14 isolated from Caulerpa lentillifera aquaculture base in Hainan, China.</title>
        <authorList>
            <person name="Zhang Y.-J."/>
        </authorList>
    </citation>
    <scope>NUCLEOTIDE SEQUENCE</scope>
    <source>
        <strain evidence="3">HB14</strain>
    </source>
</reference>
<evidence type="ECO:0000256" key="1">
    <source>
        <dbReference type="SAM" id="MobiDB-lite"/>
    </source>
</evidence>
<organism evidence="3 4">
    <name type="scientific">Gilvimarinus xylanilyticus</name>
    <dbReference type="NCBI Taxonomy" id="2944139"/>
    <lineage>
        <taxon>Bacteria</taxon>
        <taxon>Pseudomonadati</taxon>
        <taxon>Pseudomonadota</taxon>
        <taxon>Gammaproteobacteria</taxon>
        <taxon>Cellvibrionales</taxon>
        <taxon>Cellvibrionaceae</taxon>
        <taxon>Gilvimarinus</taxon>
    </lineage>
</organism>
<feature type="region of interest" description="Disordered" evidence="1">
    <location>
        <begin position="63"/>
        <end position="91"/>
    </location>
</feature>
<feature type="compositionally biased region" description="Low complexity" evidence="1">
    <location>
        <begin position="28"/>
        <end position="39"/>
    </location>
</feature>
<dbReference type="EMBL" id="JAMFTH010000003">
    <property type="protein sequence ID" value="MCP8899990.1"/>
    <property type="molecule type" value="Genomic_DNA"/>
</dbReference>
<sequence length="91" mass="10111">MASQYELDETRNLDRDEELDSEDSDTVETASESTGASSEDFNIASRERLRTELSQQVEAFLARGGKINEIPNQSANNRPGKPASDYTGSYF</sequence>
<evidence type="ECO:0000259" key="2">
    <source>
        <dbReference type="Pfam" id="PF20661"/>
    </source>
</evidence>
<dbReference type="RefSeq" id="WP_253968282.1">
    <property type="nucleotide sequence ID" value="NZ_JAMFTH010000003.1"/>
</dbReference>
<dbReference type="Proteomes" id="UP001139319">
    <property type="component" value="Unassembled WGS sequence"/>
</dbReference>
<keyword evidence="4" id="KW-1185">Reference proteome</keyword>
<proteinExistence type="predicted"/>
<accession>A0A9X2I428</accession>
<gene>
    <name evidence="3" type="ORF">M6D89_11835</name>
</gene>
<dbReference type="AlphaFoldDB" id="A0A9X2I428"/>
<feature type="region of interest" description="Disordered" evidence="1">
    <location>
        <begin position="1"/>
        <end position="44"/>
    </location>
</feature>
<feature type="compositionally biased region" description="Acidic residues" evidence="1">
    <location>
        <begin position="15"/>
        <end position="26"/>
    </location>
</feature>
<protein>
    <recommendedName>
        <fullName evidence="2">Transcriptional regulator SutA RNAP-binding domain-containing protein</fullName>
    </recommendedName>
</protein>
<comment type="caution">
    <text evidence="3">The sequence shown here is derived from an EMBL/GenBank/DDBJ whole genome shotgun (WGS) entry which is preliminary data.</text>
</comment>
<reference evidence="3" key="1">
    <citation type="submission" date="2022-05" db="EMBL/GenBank/DDBJ databases">
        <authorList>
            <person name="Sun H.-N."/>
        </authorList>
    </citation>
    <scope>NUCLEOTIDE SEQUENCE</scope>
    <source>
        <strain evidence="3">HB14</strain>
    </source>
</reference>
<name>A0A9X2I428_9GAMM</name>